<keyword evidence="3" id="KW-0597">Phosphoprotein</keyword>
<dbReference type="InterPro" id="IPR005467">
    <property type="entry name" value="His_kinase_dom"/>
</dbReference>
<proteinExistence type="predicted"/>
<evidence type="ECO:0000259" key="8">
    <source>
        <dbReference type="PROSITE" id="PS50109"/>
    </source>
</evidence>
<name>A0AA46I5C0_9FUSO</name>
<dbReference type="EC" id="2.7.13.3" evidence="2"/>
<dbReference type="InterPro" id="IPR036097">
    <property type="entry name" value="HisK_dim/P_sf"/>
</dbReference>
<gene>
    <name evidence="10" type="ORF">EV215_1263</name>
</gene>
<dbReference type="PROSITE" id="PS50109">
    <property type="entry name" value="HIS_KIN"/>
    <property type="match status" value="1"/>
</dbReference>
<dbReference type="InterPro" id="IPR000014">
    <property type="entry name" value="PAS"/>
</dbReference>
<dbReference type="RefSeq" id="WP_134113147.1">
    <property type="nucleotide sequence ID" value="NZ_SOBG01000005.1"/>
</dbReference>
<dbReference type="SMART" id="SM00387">
    <property type="entry name" value="HATPase_c"/>
    <property type="match status" value="1"/>
</dbReference>
<dbReference type="FunFam" id="1.10.287.130:FF:000001">
    <property type="entry name" value="Two-component sensor histidine kinase"/>
    <property type="match status" value="1"/>
</dbReference>
<evidence type="ECO:0000256" key="4">
    <source>
        <dbReference type="ARBA" id="ARBA00022679"/>
    </source>
</evidence>
<feature type="domain" description="Histidine kinase" evidence="8">
    <location>
        <begin position="311"/>
        <end position="528"/>
    </location>
</feature>
<accession>A0AA46I5C0</accession>
<dbReference type="Proteomes" id="UP000294678">
    <property type="component" value="Unassembled WGS sequence"/>
</dbReference>
<dbReference type="PROSITE" id="PS50112">
    <property type="entry name" value="PAS"/>
    <property type="match status" value="1"/>
</dbReference>
<dbReference type="SUPFAM" id="SSF55785">
    <property type="entry name" value="PYP-like sensor domain (PAS domain)"/>
    <property type="match status" value="1"/>
</dbReference>
<dbReference type="Gene3D" id="1.10.287.130">
    <property type="match status" value="1"/>
</dbReference>
<dbReference type="InterPro" id="IPR013767">
    <property type="entry name" value="PAS_fold"/>
</dbReference>
<dbReference type="InterPro" id="IPR004358">
    <property type="entry name" value="Sig_transdc_His_kin-like_C"/>
</dbReference>
<dbReference type="GO" id="GO:0005886">
    <property type="term" value="C:plasma membrane"/>
    <property type="evidence" value="ECO:0007669"/>
    <property type="project" value="TreeGrafter"/>
</dbReference>
<dbReference type="Gene3D" id="3.30.450.20">
    <property type="entry name" value="PAS domain"/>
    <property type="match status" value="1"/>
</dbReference>
<dbReference type="CDD" id="cd00082">
    <property type="entry name" value="HisKA"/>
    <property type="match status" value="1"/>
</dbReference>
<dbReference type="SUPFAM" id="SSF55781">
    <property type="entry name" value="GAF domain-like"/>
    <property type="match status" value="1"/>
</dbReference>
<dbReference type="NCBIfam" id="TIGR00229">
    <property type="entry name" value="sensory_box"/>
    <property type="match status" value="1"/>
</dbReference>
<dbReference type="CDD" id="cd16922">
    <property type="entry name" value="HATPase_EvgS-ArcB-TorS-like"/>
    <property type="match status" value="1"/>
</dbReference>
<evidence type="ECO:0000256" key="1">
    <source>
        <dbReference type="ARBA" id="ARBA00000085"/>
    </source>
</evidence>
<dbReference type="SUPFAM" id="SSF47384">
    <property type="entry name" value="Homodimeric domain of signal transducing histidine kinase"/>
    <property type="match status" value="1"/>
</dbReference>
<dbReference type="PANTHER" id="PTHR43047">
    <property type="entry name" value="TWO-COMPONENT HISTIDINE PROTEIN KINASE"/>
    <property type="match status" value="1"/>
</dbReference>
<evidence type="ECO:0000313" key="10">
    <source>
        <dbReference type="EMBL" id="TDT69734.1"/>
    </source>
</evidence>
<dbReference type="InterPro" id="IPR035965">
    <property type="entry name" value="PAS-like_dom_sf"/>
</dbReference>
<dbReference type="SMART" id="SM00388">
    <property type="entry name" value="HisKA"/>
    <property type="match status" value="1"/>
</dbReference>
<dbReference type="GO" id="GO:0009927">
    <property type="term" value="F:histidine phosphotransfer kinase activity"/>
    <property type="evidence" value="ECO:0007669"/>
    <property type="project" value="TreeGrafter"/>
</dbReference>
<dbReference type="Gene3D" id="3.30.565.10">
    <property type="entry name" value="Histidine kinase-like ATPase, C-terminal domain"/>
    <property type="match status" value="1"/>
</dbReference>
<dbReference type="GO" id="GO:0006355">
    <property type="term" value="P:regulation of DNA-templated transcription"/>
    <property type="evidence" value="ECO:0007669"/>
    <property type="project" value="InterPro"/>
</dbReference>
<evidence type="ECO:0000256" key="3">
    <source>
        <dbReference type="ARBA" id="ARBA00022553"/>
    </source>
</evidence>
<dbReference type="AlphaFoldDB" id="A0AA46I5C0"/>
<dbReference type="Pfam" id="PF00989">
    <property type="entry name" value="PAS"/>
    <property type="match status" value="1"/>
</dbReference>
<dbReference type="GO" id="GO:0000155">
    <property type="term" value="F:phosphorelay sensor kinase activity"/>
    <property type="evidence" value="ECO:0007669"/>
    <property type="project" value="InterPro"/>
</dbReference>
<comment type="catalytic activity">
    <reaction evidence="1">
        <text>ATP + protein L-histidine = ADP + protein N-phospho-L-histidine.</text>
        <dbReference type="EC" id="2.7.13.3"/>
    </reaction>
</comment>
<dbReference type="SUPFAM" id="SSF55874">
    <property type="entry name" value="ATPase domain of HSP90 chaperone/DNA topoisomerase II/histidine kinase"/>
    <property type="match status" value="1"/>
</dbReference>
<dbReference type="InterPro" id="IPR003594">
    <property type="entry name" value="HATPase_dom"/>
</dbReference>
<evidence type="ECO:0000256" key="5">
    <source>
        <dbReference type="ARBA" id="ARBA00022777"/>
    </source>
</evidence>
<evidence type="ECO:0000256" key="7">
    <source>
        <dbReference type="ARBA" id="ARBA00023136"/>
    </source>
</evidence>
<dbReference type="PRINTS" id="PR00344">
    <property type="entry name" value="BCTRLSENSOR"/>
</dbReference>
<feature type="domain" description="PAS" evidence="9">
    <location>
        <begin position="178"/>
        <end position="249"/>
    </location>
</feature>
<organism evidence="10 11">
    <name type="scientific">Hypnocyclicus thermotrophus</name>
    <dbReference type="NCBI Taxonomy" id="1627895"/>
    <lineage>
        <taxon>Bacteria</taxon>
        <taxon>Fusobacteriati</taxon>
        <taxon>Fusobacteriota</taxon>
        <taxon>Fusobacteriia</taxon>
        <taxon>Fusobacteriales</taxon>
        <taxon>Fusobacteriaceae</taxon>
        <taxon>Hypnocyclicus</taxon>
    </lineage>
</organism>
<dbReference type="InterPro" id="IPR036890">
    <property type="entry name" value="HATPase_C_sf"/>
</dbReference>
<keyword evidence="7" id="KW-0472">Membrane</keyword>
<evidence type="ECO:0000256" key="2">
    <source>
        <dbReference type="ARBA" id="ARBA00012438"/>
    </source>
</evidence>
<dbReference type="EMBL" id="SOBG01000005">
    <property type="protein sequence ID" value="TDT69734.1"/>
    <property type="molecule type" value="Genomic_DNA"/>
</dbReference>
<dbReference type="FunFam" id="3.30.565.10:FF:000006">
    <property type="entry name" value="Sensor histidine kinase WalK"/>
    <property type="match status" value="1"/>
</dbReference>
<evidence type="ECO:0000256" key="6">
    <source>
        <dbReference type="ARBA" id="ARBA00023012"/>
    </source>
</evidence>
<keyword evidence="6" id="KW-0902">Two-component regulatory system</keyword>
<dbReference type="InterPro" id="IPR029016">
    <property type="entry name" value="GAF-like_dom_sf"/>
</dbReference>
<dbReference type="Pfam" id="PF00512">
    <property type="entry name" value="HisKA"/>
    <property type="match status" value="1"/>
</dbReference>
<keyword evidence="11" id="KW-1185">Reference proteome</keyword>
<dbReference type="SMART" id="SM00091">
    <property type="entry name" value="PAS"/>
    <property type="match status" value="1"/>
</dbReference>
<dbReference type="InterPro" id="IPR003661">
    <property type="entry name" value="HisK_dim/P_dom"/>
</dbReference>
<evidence type="ECO:0000313" key="11">
    <source>
        <dbReference type="Proteomes" id="UP000294678"/>
    </source>
</evidence>
<dbReference type="CDD" id="cd00130">
    <property type="entry name" value="PAS"/>
    <property type="match status" value="1"/>
</dbReference>
<protein>
    <recommendedName>
        <fullName evidence="2">histidine kinase</fullName>
        <ecNumber evidence="2">2.7.13.3</ecNumber>
    </recommendedName>
</protein>
<dbReference type="Pfam" id="PF02518">
    <property type="entry name" value="HATPase_c"/>
    <property type="match status" value="1"/>
</dbReference>
<dbReference type="Gene3D" id="3.30.450.40">
    <property type="match status" value="1"/>
</dbReference>
<comment type="caution">
    <text evidence="10">The sequence shown here is derived from an EMBL/GenBank/DDBJ whole genome shotgun (WGS) entry which is preliminary data.</text>
</comment>
<reference evidence="10 11" key="1">
    <citation type="submission" date="2019-03" db="EMBL/GenBank/DDBJ databases">
        <title>Genomic Encyclopedia of Type Strains, Phase IV (KMG-IV): sequencing the most valuable type-strain genomes for metagenomic binning, comparative biology and taxonomic classification.</title>
        <authorList>
            <person name="Goeker M."/>
        </authorList>
    </citation>
    <scope>NUCLEOTIDE SEQUENCE [LARGE SCALE GENOMIC DNA]</scope>
    <source>
        <strain evidence="10 11">DSM 100055</strain>
    </source>
</reference>
<sequence>MARDIELELNIKKTYEDTINLFLEIQNDLNMDMNEDELIELYIKELKRIIDYHSVAFVKFNEEKNLYIITKQKNYNNVLKKNLLKILRENFLLWAGKMRKAFVLKEEVEEIKTSVIVPIVIQEKIIGAFILNTIYVEEYFTKNKLKVLEIVTSRISIAFENVILYKDLERRNQNLKALKNYMDNVVQNMNDGIIVLDSEEKIRVYNKKMEELINIKRKDVFGKKLINTKFDIEFITKLNRIVKKEIKSYITEEIEYKIDEDTKILFGVGVKPLKLEEENAGKLIVLRDLRESKELKELKRIDKLKDEFLSMVSHELRTPLTSIKAYAETLIDMAQEDSIEKEFLSIINEETDRLNILINDILDLSKIEAGKMEFRIKINDINAIIKRAVKNMESFAAKKDIIIQTEFQDEKCEIPFDKDRILQVLLNLINNAIKFSNENTEIKVFCKHYSDKHILIGVKDNGVGIAKEHFETVFEKFKQTDNILKRNVGGTGLGLPICKNIIEYHGGRIWVESEIGKGATFLFTIPKI</sequence>
<dbReference type="PANTHER" id="PTHR43047:SF72">
    <property type="entry name" value="OSMOSENSING HISTIDINE PROTEIN KINASE SLN1"/>
    <property type="match status" value="1"/>
</dbReference>
<evidence type="ECO:0000259" key="9">
    <source>
        <dbReference type="PROSITE" id="PS50112"/>
    </source>
</evidence>
<keyword evidence="4" id="KW-0808">Transferase</keyword>
<keyword evidence="5 10" id="KW-0418">Kinase</keyword>